<gene>
    <name evidence="2" type="ORF">S01H1_85022</name>
</gene>
<dbReference type="EMBL" id="BARS01058228">
    <property type="protein sequence ID" value="GAG46606.1"/>
    <property type="molecule type" value="Genomic_DNA"/>
</dbReference>
<name>X0ZE38_9ZZZZ</name>
<comment type="caution">
    <text evidence="2">The sequence shown here is derived from an EMBL/GenBank/DDBJ whole genome shotgun (WGS) entry which is preliminary data.</text>
</comment>
<evidence type="ECO:0000256" key="1">
    <source>
        <dbReference type="SAM" id="MobiDB-lite"/>
    </source>
</evidence>
<dbReference type="AlphaFoldDB" id="X0ZE38"/>
<evidence type="ECO:0000313" key="2">
    <source>
        <dbReference type="EMBL" id="GAG46606.1"/>
    </source>
</evidence>
<reference evidence="2" key="1">
    <citation type="journal article" date="2014" name="Front. Microbiol.">
        <title>High frequency of phylogenetically diverse reductive dehalogenase-homologous genes in deep subseafloor sedimentary metagenomes.</title>
        <authorList>
            <person name="Kawai M."/>
            <person name="Futagami T."/>
            <person name="Toyoda A."/>
            <person name="Takaki Y."/>
            <person name="Nishi S."/>
            <person name="Hori S."/>
            <person name="Arai W."/>
            <person name="Tsubouchi T."/>
            <person name="Morono Y."/>
            <person name="Uchiyama I."/>
            <person name="Ito T."/>
            <person name="Fujiyama A."/>
            <person name="Inagaki F."/>
            <person name="Takami H."/>
        </authorList>
    </citation>
    <scope>NUCLEOTIDE SEQUENCE</scope>
    <source>
        <strain evidence="2">Expedition CK06-06</strain>
    </source>
</reference>
<proteinExistence type="predicted"/>
<protein>
    <submittedName>
        <fullName evidence="2">Uncharacterized protein</fullName>
    </submittedName>
</protein>
<feature type="non-terminal residue" evidence="2">
    <location>
        <position position="1"/>
    </location>
</feature>
<accession>X0ZE38</accession>
<sequence>TERCQVRHYDTIPRGARSDTDMERSTVKL</sequence>
<feature type="region of interest" description="Disordered" evidence="1">
    <location>
        <begin position="1"/>
        <end position="29"/>
    </location>
</feature>
<organism evidence="2">
    <name type="scientific">marine sediment metagenome</name>
    <dbReference type="NCBI Taxonomy" id="412755"/>
    <lineage>
        <taxon>unclassified sequences</taxon>
        <taxon>metagenomes</taxon>
        <taxon>ecological metagenomes</taxon>
    </lineage>
</organism>